<proteinExistence type="predicted"/>
<sequence>MNRRTPIDLALRAAVAATLAVSGYIHAQLYVTGYHFIHIVGVLFLLQAAASFALAALLLLGAPALMRFAAAGAAAGALAGFAASRTVGVFGFTERGLEPSPQSLISILAETATLLLLTPALVHRLRRGRD</sequence>
<reference evidence="1 2" key="1">
    <citation type="submission" date="2024-09" db="EMBL/GenBank/DDBJ databases">
        <authorList>
            <person name="Lee S.D."/>
        </authorList>
    </citation>
    <scope>NUCLEOTIDE SEQUENCE [LARGE SCALE GENOMIC DNA]</scope>
    <source>
        <strain evidence="1 2">N1-1</strain>
    </source>
</reference>
<evidence type="ECO:0000313" key="1">
    <source>
        <dbReference type="EMBL" id="MFC1411885.1"/>
    </source>
</evidence>
<name>A0ABV6VDT1_9ACTN</name>
<dbReference type="EMBL" id="JBHEZX010000009">
    <property type="protein sequence ID" value="MFC1411885.1"/>
    <property type="molecule type" value="Genomic_DNA"/>
</dbReference>
<protein>
    <submittedName>
        <fullName evidence="1">Uncharacterized protein</fullName>
    </submittedName>
</protein>
<gene>
    <name evidence="1" type="ORF">ACEZDG_21715</name>
</gene>
<evidence type="ECO:0000313" key="2">
    <source>
        <dbReference type="Proteomes" id="UP001592582"/>
    </source>
</evidence>
<organism evidence="1 2">
    <name type="scientific">Streptacidiphilus alkalitolerans</name>
    <dbReference type="NCBI Taxonomy" id="3342712"/>
    <lineage>
        <taxon>Bacteria</taxon>
        <taxon>Bacillati</taxon>
        <taxon>Actinomycetota</taxon>
        <taxon>Actinomycetes</taxon>
        <taxon>Kitasatosporales</taxon>
        <taxon>Streptomycetaceae</taxon>
        <taxon>Streptacidiphilus</taxon>
    </lineage>
</organism>
<dbReference type="Proteomes" id="UP001592582">
    <property type="component" value="Unassembled WGS sequence"/>
</dbReference>
<comment type="caution">
    <text evidence="1">The sequence shown here is derived from an EMBL/GenBank/DDBJ whole genome shotgun (WGS) entry which is preliminary data.</text>
</comment>
<accession>A0ABV6VDT1</accession>
<keyword evidence="2" id="KW-1185">Reference proteome</keyword>